<keyword evidence="2" id="KW-1185">Reference proteome</keyword>
<evidence type="ECO:0000313" key="1">
    <source>
        <dbReference type="EMBL" id="KAG5441598.1"/>
    </source>
</evidence>
<dbReference type="AlphaFoldDB" id="A0A8T1LY10"/>
<protein>
    <submittedName>
        <fullName evidence="1">Uncharacterized protein</fullName>
    </submittedName>
</protein>
<name>A0A8T1LY10_CLOSI</name>
<accession>A0A8T1LY10</accession>
<dbReference type="EMBL" id="NIRI02000077">
    <property type="protein sequence ID" value="KAG5441598.1"/>
    <property type="molecule type" value="Genomic_DNA"/>
</dbReference>
<reference evidence="1 2" key="1">
    <citation type="journal article" date="2018" name="Biotechnol. Adv.">
        <title>Improved genomic resources and new bioinformatic workflow for the carcinogenic parasite Clonorchis sinensis: Biotechnological implications.</title>
        <authorList>
            <person name="Wang D."/>
            <person name="Korhonen P.K."/>
            <person name="Gasser R.B."/>
            <person name="Young N.D."/>
        </authorList>
    </citation>
    <scope>NUCLEOTIDE SEQUENCE [LARGE SCALE GENOMIC DNA]</scope>
    <source>
        <strain evidence="1">Cs-k2</strain>
    </source>
</reference>
<reference evidence="1 2" key="2">
    <citation type="journal article" date="2021" name="Genomics">
        <title>High-quality reference genome for Clonorchis sinensis.</title>
        <authorList>
            <person name="Young N.D."/>
            <person name="Stroehlein A.J."/>
            <person name="Kinkar L."/>
            <person name="Wang T."/>
            <person name="Sohn W.M."/>
            <person name="Chang B.C.H."/>
            <person name="Kaur P."/>
            <person name="Weisz D."/>
            <person name="Dudchenko O."/>
            <person name="Aiden E.L."/>
            <person name="Korhonen P.K."/>
            <person name="Gasser R.B."/>
        </authorList>
    </citation>
    <scope>NUCLEOTIDE SEQUENCE [LARGE SCALE GENOMIC DNA]</scope>
    <source>
        <strain evidence="1">Cs-k2</strain>
    </source>
</reference>
<sequence length="154" mass="16240">MTVLFITIKISDLISQIRTAPTSFYSGRTLIYWSSLGLFSLRQSCLKSVSVFANVNCYTCQNCQLPVAQGTPVSAEPTCQKCQIEFNLGQSGGPTGVNATCDTGGTCQASYVAKAETAKFVACCTTAQCNSLPGVSATVLPHYLAICMGLLASL</sequence>
<proteinExistence type="predicted"/>
<comment type="caution">
    <text evidence="1">The sequence shown here is derived from an EMBL/GenBank/DDBJ whole genome shotgun (WGS) entry which is preliminary data.</text>
</comment>
<dbReference type="OrthoDB" id="10378627at2759"/>
<evidence type="ECO:0000313" key="2">
    <source>
        <dbReference type="Proteomes" id="UP000286415"/>
    </source>
</evidence>
<gene>
    <name evidence="1" type="ORF">CSKR_202248</name>
</gene>
<dbReference type="Proteomes" id="UP000286415">
    <property type="component" value="Unassembled WGS sequence"/>
</dbReference>
<organism evidence="1 2">
    <name type="scientific">Clonorchis sinensis</name>
    <name type="common">Chinese liver fluke</name>
    <dbReference type="NCBI Taxonomy" id="79923"/>
    <lineage>
        <taxon>Eukaryota</taxon>
        <taxon>Metazoa</taxon>
        <taxon>Spiralia</taxon>
        <taxon>Lophotrochozoa</taxon>
        <taxon>Platyhelminthes</taxon>
        <taxon>Trematoda</taxon>
        <taxon>Digenea</taxon>
        <taxon>Opisthorchiida</taxon>
        <taxon>Opisthorchiata</taxon>
        <taxon>Opisthorchiidae</taxon>
        <taxon>Clonorchis</taxon>
    </lineage>
</organism>